<dbReference type="InterPro" id="IPR043639">
    <property type="entry name" value="AF4_int"/>
</dbReference>
<evidence type="ECO:0000313" key="8">
    <source>
        <dbReference type="Proteomes" id="UP001177744"/>
    </source>
</evidence>
<evidence type="ECO:0000256" key="5">
    <source>
        <dbReference type="SAM" id="MobiDB-lite"/>
    </source>
</evidence>
<keyword evidence="4" id="KW-0539">Nucleus</keyword>
<feature type="compositionally biased region" description="Low complexity" evidence="5">
    <location>
        <begin position="959"/>
        <end position="985"/>
    </location>
</feature>
<protein>
    <recommendedName>
        <fullName evidence="6">AF4/FMR2 C-terminal homology domain-containing protein</fullName>
    </recommendedName>
</protein>
<feature type="compositionally biased region" description="Low complexity" evidence="5">
    <location>
        <begin position="398"/>
        <end position="409"/>
    </location>
</feature>
<evidence type="ECO:0000259" key="6">
    <source>
        <dbReference type="Pfam" id="PF18876"/>
    </source>
</evidence>
<sequence length="1240" mass="134630">MVFESTSGDAVSTAGHHGPGHSMGLWATQQCCKEAGNMNREDRNVLRMKERERRNQEIQQGEDAFPPSSPLFAEPYKVTSKEDKLSSRIQSMLGNYDEMKDFIGDRSIPKLVALPKPAVPPTADEKSNPNFFEQRHGSSHQSSKWTPVGPAPSTSQSQKRSSGLQSGHSSQRTSAGGSGGTNSSSQRHDRDSYSSSGSSSRKKGQHGSEHSKSRSSSPGKPQAVSSLSSSHSRSHGNDHHNKEHQRSKSPRDPDANWDSPSRVSFSSGQHSNQSFPPSLMSKSSSMLQKPTAYVRPMDGQESMEPKLSSEHYSSQSHGNSMAELKSSSKAHLTKLKIPSQPLDASASGDVSCVDEILKQPCSRCRRSHTLMALPRLYPLTAQSDRGQDQQRVQAGPVPSAGASGSCCPSGAGGSGEALRGDWNGSCCLHPLTAPSDRDQRQALAVGVSSGSGASCGCKQGRHRQQVQGQVGLRRLSSPTLALENKRGRERDRELETSMREKHRLAASCTPPTGDVPATKDCDKTMPRSTPGSNSEPSHHNSEGADNSRDDSSSHSGSESSSGSDSESESSSSDSEANEPSQSASPEPEPPPTNKWQLDNWLNKVNPHKVSPASSVDSNIPSSQGYKKEGREQGTGNSYTDPGGPKETSSATPGRDSKTAQKGSESGRGRQKSPAQSDSTTQRRTVGKKQPKKTEKTAAEEPRGGLKIESETPVDMATSMPSSRHKAATKGSRKPNIKKESKSSPRPSAEKKKYKSTSKSSQKSREIIETDTSSSDSDESESLPPSSQTPKYPESNRTPVKPSSVEEEDSFFRQRMFSPMEEKELLSPLSEPDDRYPLIVKIDLNLLTRIPGKPYKETEPPKGEKKNVPEKHTREAQKPASEKVSNKGKRKHKNEDDNRANDSKKPKTEDKNLAGHKPPSNRESSKQSVAKEKDLLPSPAGPVPSKDPKPEHGSRKRTISQSSSLKSSNNSNKENSGSSKNSSSTSKQKKTEGKTSSSSKEAKEKASNSSSNCPTSTSTPEASKPRRTKLTFDDRSYSADHYLQEAKKLKHNADALSDRFEKAVYYLDAVVSFIECGNALEKNAQESKSPFPMYSETVELIKYTMKLKNYLAPDATAADKRLTVLCKVVGMPSPVSPKLSPGNSGNYSSGASSASASGSSVTIPHRIHQMAASYVQVTSNFLYATEIWDQAEQLSKEQKEFFAELDKVMGPLIFNASIMTDLVRYTRQGLHWLRQDAKLIS</sequence>
<feature type="compositionally biased region" description="Low complexity" evidence="5">
    <location>
        <begin position="273"/>
        <end position="289"/>
    </location>
</feature>
<dbReference type="AlphaFoldDB" id="A0AA40LRC5"/>
<dbReference type="EMBL" id="JAULJE010000005">
    <property type="protein sequence ID" value="KAK1343291.1"/>
    <property type="molecule type" value="Genomic_DNA"/>
</dbReference>
<dbReference type="InterPro" id="IPR007797">
    <property type="entry name" value="AF4/FMR2"/>
</dbReference>
<feature type="compositionally biased region" description="Polar residues" evidence="5">
    <location>
        <begin position="258"/>
        <end position="272"/>
    </location>
</feature>
<feature type="compositionally biased region" description="Basic and acidic residues" evidence="5">
    <location>
        <begin position="922"/>
        <end position="934"/>
    </location>
</feature>
<feature type="compositionally biased region" description="Polar residues" evidence="5">
    <location>
        <begin position="526"/>
        <end position="535"/>
    </location>
</feature>
<evidence type="ECO:0000256" key="2">
    <source>
        <dbReference type="ARBA" id="ARBA00007354"/>
    </source>
</evidence>
<dbReference type="InterPro" id="IPR043640">
    <property type="entry name" value="AF4/FMR2_CHD"/>
</dbReference>
<feature type="compositionally biased region" description="Low complexity" evidence="5">
    <location>
        <begin position="444"/>
        <end position="457"/>
    </location>
</feature>
<feature type="compositionally biased region" description="Basic and acidic residues" evidence="5">
    <location>
        <begin position="235"/>
        <end position="254"/>
    </location>
</feature>
<evidence type="ECO:0000313" key="7">
    <source>
        <dbReference type="EMBL" id="KAK1343291.1"/>
    </source>
</evidence>
<keyword evidence="8" id="KW-1185">Reference proteome</keyword>
<dbReference type="Proteomes" id="UP001177744">
    <property type="component" value="Unassembled WGS sequence"/>
</dbReference>
<feature type="region of interest" description="Disordered" evidence="5">
    <location>
        <begin position="1"/>
        <end position="22"/>
    </location>
</feature>
<evidence type="ECO:0000256" key="3">
    <source>
        <dbReference type="ARBA" id="ARBA00022553"/>
    </source>
</evidence>
<dbReference type="PANTHER" id="PTHR10528">
    <property type="entry name" value="AF4/FMR2 FAMILY MEMBER"/>
    <property type="match status" value="1"/>
</dbReference>
<evidence type="ECO:0000256" key="1">
    <source>
        <dbReference type="ARBA" id="ARBA00004123"/>
    </source>
</evidence>
<feature type="compositionally biased region" description="Basic and acidic residues" evidence="5">
    <location>
        <begin position="536"/>
        <end position="552"/>
    </location>
</feature>
<feature type="region of interest" description="Disordered" evidence="5">
    <location>
        <begin position="437"/>
        <end position="1032"/>
    </location>
</feature>
<name>A0AA40LRC5_CNENI</name>
<comment type="similarity">
    <text evidence="2">Belongs to the AF4 family.</text>
</comment>
<feature type="compositionally biased region" description="Basic and acidic residues" evidence="5">
    <location>
        <begin position="892"/>
        <end position="912"/>
    </location>
</feature>
<dbReference type="PANTHER" id="PTHR10528:SF15">
    <property type="entry name" value="AF4_FMR2 FAMILY MEMBER 4"/>
    <property type="match status" value="1"/>
</dbReference>
<feature type="compositionally biased region" description="Polar residues" evidence="5">
    <location>
        <begin position="611"/>
        <end position="624"/>
    </location>
</feature>
<feature type="domain" description="AF4/FMR2 C-terminal homology" evidence="6">
    <location>
        <begin position="1021"/>
        <end position="1125"/>
    </location>
</feature>
<feature type="compositionally biased region" description="Polar residues" evidence="5">
    <location>
        <begin position="383"/>
        <end position="392"/>
    </location>
</feature>
<keyword evidence="3" id="KW-0597">Phosphoprotein</keyword>
<dbReference type="Pfam" id="PF18875">
    <property type="entry name" value="AF4_int"/>
    <property type="match status" value="1"/>
</dbReference>
<dbReference type="Pfam" id="PF18876">
    <property type="entry name" value="AFF4_CHD"/>
    <property type="match status" value="2"/>
</dbReference>
<feature type="compositionally biased region" description="Basic and acidic residues" evidence="5">
    <location>
        <begin position="853"/>
        <end position="884"/>
    </location>
</feature>
<feature type="domain" description="AF4/FMR2 C-terminal homology" evidence="6">
    <location>
        <begin position="1126"/>
        <end position="1238"/>
    </location>
</feature>
<proteinExistence type="inferred from homology"/>
<feature type="compositionally biased region" description="Basic and acidic residues" evidence="5">
    <location>
        <begin position="483"/>
        <end position="499"/>
    </location>
</feature>
<feature type="compositionally biased region" description="Polar residues" evidence="5">
    <location>
        <begin position="672"/>
        <end position="683"/>
    </location>
</feature>
<feature type="region of interest" description="Disordered" evidence="5">
    <location>
        <begin position="53"/>
        <end position="86"/>
    </location>
</feature>
<dbReference type="GO" id="GO:0010468">
    <property type="term" value="P:regulation of gene expression"/>
    <property type="evidence" value="ECO:0007669"/>
    <property type="project" value="InterPro"/>
</dbReference>
<gene>
    <name evidence="7" type="ORF">QTO34_016069</name>
</gene>
<feature type="compositionally biased region" description="Polar residues" evidence="5">
    <location>
        <begin position="1"/>
        <end position="10"/>
    </location>
</feature>
<organism evidence="7 8">
    <name type="scientific">Cnephaeus nilssonii</name>
    <name type="common">Northern bat</name>
    <name type="synonym">Eptesicus nilssonii</name>
    <dbReference type="NCBI Taxonomy" id="3371016"/>
    <lineage>
        <taxon>Eukaryota</taxon>
        <taxon>Metazoa</taxon>
        <taxon>Chordata</taxon>
        <taxon>Craniata</taxon>
        <taxon>Vertebrata</taxon>
        <taxon>Euteleostomi</taxon>
        <taxon>Mammalia</taxon>
        <taxon>Eutheria</taxon>
        <taxon>Laurasiatheria</taxon>
        <taxon>Chiroptera</taxon>
        <taxon>Yangochiroptera</taxon>
        <taxon>Vespertilionidae</taxon>
        <taxon>Cnephaeus</taxon>
    </lineage>
</organism>
<feature type="region of interest" description="Disordered" evidence="5">
    <location>
        <begin position="114"/>
        <end position="328"/>
    </location>
</feature>
<feature type="region of interest" description="Disordered" evidence="5">
    <location>
        <begin position="383"/>
        <end position="410"/>
    </location>
</feature>
<feature type="compositionally biased region" description="Low complexity" evidence="5">
    <location>
        <begin position="214"/>
        <end position="231"/>
    </location>
</feature>
<dbReference type="Pfam" id="PF05110">
    <property type="entry name" value="AF-4"/>
    <property type="match status" value="2"/>
</dbReference>
<reference evidence="7" key="1">
    <citation type="submission" date="2023-06" db="EMBL/GenBank/DDBJ databases">
        <title>Reference genome for the Northern bat (Eptesicus nilssonii), a most northern bat species.</title>
        <authorList>
            <person name="Laine V.N."/>
            <person name="Pulliainen A.T."/>
            <person name="Lilley T.M."/>
        </authorList>
    </citation>
    <scope>NUCLEOTIDE SEQUENCE</scope>
    <source>
        <strain evidence="7">BLF_Eptnil</strain>
        <tissue evidence="7">Kidney</tissue>
    </source>
</reference>
<feature type="compositionally biased region" description="Low complexity" evidence="5">
    <location>
        <begin position="1006"/>
        <end position="1019"/>
    </location>
</feature>
<evidence type="ECO:0000256" key="4">
    <source>
        <dbReference type="ARBA" id="ARBA00023242"/>
    </source>
</evidence>
<feature type="compositionally biased region" description="Polar residues" evidence="5">
    <location>
        <begin position="152"/>
        <end position="172"/>
    </location>
</feature>
<feature type="compositionally biased region" description="Basic and acidic residues" evidence="5">
    <location>
        <begin position="736"/>
        <end position="750"/>
    </location>
</feature>
<feature type="compositionally biased region" description="Low complexity" evidence="5">
    <location>
        <begin position="465"/>
        <end position="475"/>
    </location>
</feature>
<feature type="compositionally biased region" description="Basic and acidic residues" evidence="5">
    <location>
        <begin position="691"/>
        <end position="709"/>
    </location>
</feature>
<accession>A0AA40LRC5</accession>
<feature type="compositionally biased region" description="Low complexity" evidence="5">
    <location>
        <begin position="553"/>
        <end position="585"/>
    </location>
</feature>
<comment type="subcellular location">
    <subcellularLocation>
        <location evidence="1">Nucleus</location>
    </subcellularLocation>
</comment>
<feature type="compositionally biased region" description="Polar residues" evidence="5">
    <location>
        <begin position="310"/>
        <end position="328"/>
    </location>
</feature>
<comment type="caution">
    <text evidence="7">The sequence shown here is derived from an EMBL/GenBank/DDBJ whole genome shotgun (WGS) entry which is preliminary data.</text>
</comment>
<dbReference type="GO" id="GO:0032783">
    <property type="term" value="C:super elongation complex"/>
    <property type="evidence" value="ECO:0007669"/>
    <property type="project" value="TreeGrafter"/>
</dbReference>
<dbReference type="Gene3D" id="6.10.250.2670">
    <property type="match status" value="1"/>
</dbReference>
<feature type="compositionally biased region" description="Basic residues" evidence="5">
    <location>
        <begin position="722"/>
        <end position="735"/>
    </location>
</feature>